<dbReference type="Proteomes" id="UP000199727">
    <property type="component" value="Unassembled WGS sequence"/>
</dbReference>
<proteinExistence type="predicted"/>
<feature type="chain" id="PRO_5032980535" evidence="1">
    <location>
        <begin position="23"/>
        <end position="147"/>
    </location>
</feature>
<comment type="caution">
    <text evidence="2">The sequence shown here is derived from an EMBL/GenBank/DDBJ whole genome shotgun (WGS) entry which is preliminary data.</text>
</comment>
<gene>
    <name evidence="2" type="ORF">C361_03339</name>
</gene>
<dbReference type="EMBL" id="AMKT01000041">
    <property type="protein sequence ID" value="OXG21912.1"/>
    <property type="molecule type" value="Genomic_DNA"/>
</dbReference>
<evidence type="ECO:0000313" key="2">
    <source>
        <dbReference type="EMBL" id="OXG21912.1"/>
    </source>
</evidence>
<name>A0A854QJV8_CRYNE</name>
<feature type="signal peptide" evidence="1">
    <location>
        <begin position="1"/>
        <end position="22"/>
    </location>
</feature>
<sequence>MFFTYLAVVFFSSLSLLRGTQAAPAAHKSEVLQPKAFINQETYVYPRLEFVTRFSTCIPPNTDVRIKWEGGSGQGVEVYYIPQWPGQLEYFPIDIAKTKSLQYVWRTPKVEEYPESATFILGINDVVPTIGADWYDLTGLLKFGCSR</sequence>
<evidence type="ECO:0000313" key="3">
    <source>
        <dbReference type="Proteomes" id="UP000199727"/>
    </source>
</evidence>
<keyword evidence="1" id="KW-0732">Signal</keyword>
<accession>A0A854QJV8</accession>
<dbReference type="OrthoDB" id="2566935at2759"/>
<organism evidence="2 3">
    <name type="scientific">Cryptococcus neoformans Tu259-1</name>
    <dbReference type="NCBI Taxonomy" id="1230072"/>
    <lineage>
        <taxon>Eukaryota</taxon>
        <taxon>Fungi</taxon>
        <taxon>Dikarya</taxon>
        <taxon>Basidiomycota</taxon>
        <taxon>Agaricomycotina</taxon>
        <taxon>Tremellomycetes</taxon>
        <taxon>Tremellales</taxon>
        <taxon>Cryptococcaceae</taxon>
        <taxon>Cryptococcus</taxon>
        <taxon>Cryptococcus neoformans species complex</taxon>
    </lineage>
</organism>
<protein>
    <submittedName>
        <fullName evidence="2">Uncharacterized protein</fullName>
    </submittedName>
</protein>
<evidence type="ECO:0000256" key="1">
    <source>
        <dbReference type="SAM" id="SignalP"/>
    </source>
</evidence>
<dbReference type="AlphaFoldDB" id="A0A854QJV8"/>
<reference evidence="2 3" key="1">
    <citation type="submission" date="2017-06" db="EMBL/GenBank/DDBJ databases">
        <title>Global population genomics of the pathogenic fungus Cryptococcus neoformans var. grubii.</title>
        <authorList>
            <person name="Cuomo C."/>
            <person name="Litvintseva A."/>
            <person name="Chen Y."/>
            <person name="Young S."/>
            <person name="Zeng Q."/>
            <person name="Chapman S."/>
            <person name="Gujja S."/>
            <person name="Saif S."/>
            <person name="Birren B."/>
        </authorList>
    </citation>
    <scope>NUCLEOTIDE SEQUENCE [LARGE SCALE GENOMIC DNA]</scope>
    <source>
        <strain evidence="2 3">Tu259-1</strain>
    </source>
</reference>